<evidence type="ECO:0000313" key="8">
    <source>
        <dbReference type="EMBL" id="AKG46654.1"/>
    </source>
</evidence>
<evidence type="ECO:0000313" key="9">
    <source>
        <dbReference type="Proteomes" id="UP000034034"/>
    </source>
</evidence>
<dbReference type="SUPFAM" id="SSF47336">
    <property type="entry name" value="ACP-like"/>
    <property type="match status" value="1"/>
</dbReference>
<dbReference type="PROSITE" id="PS50075">
    <property type="entry name" value="CARRIER"/>
    <property type="match status" value="1"/>
</dbReference>
<dbReference type="Pfam" id="PF13193">
    <property type="entry name" value="AMP-binding_C"/>
    <property type="match status" value="1"/>
</dbReference>
<dbReference type="Gene3D" id="3.30.559.10">
    <property type="entry name" value="Chloramphenicol acetyltransferase-like domain"/>
    <property type="match status" value="2"/>
</dbReference>
<dbReference type="GO" id="GO:0017000">
    <property type="term" value="P:antibiotic biosynthetic process"/>
    <property type="evidence" value="ECO:0007669"/>
    <property type="project" value="UniProtKB-KW"/>
</dbReference>
<dbReference type="KEGG" id="sxi:SXIM_52700"/>
<protein>
    <submittedName>
        <fullName evidence="8">NRPS protein</fullName>
    </submittedName>
</protein>
<keyword evidence="3" id="KW-0597">Phosphoprotein</keyword>
<dbReference type="InterPro" id="IPR010060">
    <property type="entry name" value="NRPS_synth"/>
</dbReference>
<dbReference type="GO" id="GO:0005737">
    <property type="term" value="C:cytoplasm"/>
    <property type="evidence" value="ECO:0007669"/>
    <property type="project" value="TreeGrafter"/>
</dbReference>
<dbReference type="PROSITE" id="PS00012">
    <property type="entry name" value="PHOSPHOPANTETHEINE"/>
    <property type="match status" value="1"/>
</dbReference>
<dbReference type="Pfam" id="PF00550">
    <property type="entry name" value="PP-binding"/>
    <property type="match status" value="1"/>
</dbReference>
<dbReference type="Gene3D" id="3.40.50.12780">
    <property type="entry name" value="N-terminal domain of ligase-like"/>
    <property type="match status" value="1"/>
</dbReference>
<dbReference type="GO" id="GO:0003824">
    <property type="term" value="F:catalytic activity"/>
    <property type="evidence" value="ECO:0007669"/>
    <property type="project" value="InterPro"/>
</dbReference>
<evidence type="ECO:0000256" key="6">
    <source>
        <dbReference type="SAM" id="MobiDB-lite"/>
    </source>
</evidence>
<dbReference type="InterPro" id="IPR042099">
    <property type="entry name" value="ANL_N_sf"/>
</dbReference>
<dbReference type="Proteomes" id="UP000034034">
    <property type="component" value="Chromosome"/>
</dbReference>
<evidence type="ECO:0000256" key="3">
    <source>
        <dbReference type="ARBA" id="ARBA00022553"/>
    </source>
</evidence>
<dbReference type="Pfam" id="PF00668">
    <property type="entry name" value="Condensation"/>
    <property type="match status" value="2"/>
</dbReference>
<dbReference type="Pfam" id="PF00501">
    <property type="entry name" value="AMP-binding"/>
    <property type="match status" value="1"/>
</dbReference>
<dbReference type="InterPro" id="IPR036736">
    <property type="entry name" value="ACP-like_sf"/>
</dbReference>
<dbReference type="Gene3D" id="3.30.300.30">
    <property type="match status" value="1"/>
</dbReference>
<accession>A0A0F7G0V7</accession>
<dbReference type="Gene3D" id="3.30.559.30">
    <property type="entry name" value="Nonribosomal peptide synthetase, condensation domain"/>
    <property type="match status" value="2"/>
</dbReference>
<sequence>MESVDRRTSHDQGHPLRAAQAGMWFAQRIAPPSRVFNIAQYAEIRGPLDTHRFLHALRRAIEEAETLRVRFRETPQGVRQYVPDTLDWSPSFVDFCDRRDPVAAAHRWMSEFAARPVDLFAPLLLDVALLKTGPDHYLWYQGAHHSVVDGFAGPLVAHRACCLYNDAIAGQPSAPTPFPGIEALHAEEEAYRSSGRFATDRDYWMGQLADRPEPFSLSHQQLPVPDRTRRDSGTLPEPAGALLRSTSRRLRTTWSGLAIAAAAAYLHRMSGADDLVLGLPVTARAGRIQRSAAAMLSNIVPLRLRLRRDTTFPDLLQEVTARTRQALVHQRYRYEDLRRDLGMPESEERLFSSEINVMAFDDALDITGCTASFHNLTNPNTEELAFSLYGRADSGTIRVDADADAQRFDADDLAGHRARFARLLTRLAEDPDRQLRAPDLMDEKEGLVIQGWNATAAATPEATFPTLFSRQAGITPHRIAVACGRREWSYAELNARANRLAHLLAARGVSPGSHVVSAVPRSAEAVLTLLAVLKARAVYVPVDPDHPADRVAGVIGTVGPELVVGLSRDTAPMAEHTGTVAGGWLALDDDAVRRRLEQQPDTDPAPERDPAATALGLAYAIFTSGSTGKPKGAMVHQRGMVNHLLAKVEDLELTAGSRVALNAPLTFDVSIWQMLAALLTGGTTQVIDDDAGQDALALFEGVARTGVTVLEVVPSQVRAALDAWDAGVPAAPLPRLRRFIVNGEVLPPALCRRWYARYPDAAIINAYGLTECSDDNAHAFITAGDVRADTRLPVGRPLRNNQFHILDRDLRPVPVGVPGDLFIAGTGVGRGYLADPRRTAERYVPDPFSAAPGARMYRTGDRARWRPDGQLDFLGRNDHQVKIRGNRIELGEVEAALRTVDGVLDAVAAVHRAGNVQRLIGYVIGDIAPEKVREAVADAVPDYMVPAALVRLETFPLNTNGKVDRKALPAPDFATSTTGTQPRTATERALCEAFAEVLGLPDIGIDDSFFDLGGDSIVSIQLISRAHRVGLRLTARDIFQHRTVRALASVATAAGHESAGAAEPEGTEQGDIPLTPVAAWLAGLEGPKDRYHQSVLLQVPGGLDPAALTTALDALLAHHPLLRAHARPDGTLTVPPAEERPQPGLLLHHRDVSGEPEGGLERATGQERAAAAGRLSPGNGLMLQAVWLDAGPQQPGRLLLVVHHLVVDGVSWRVLLPDLAAAYATARTGGVPELPATGTSFRHWARQLTRAAVDPGRATAELPLWQRISGHTEPPLGSRALDPAVDTRATARDITVVLPADVSAAVLTRVPAVFHTGVDEVLLTALALAVEQHRTRRGAGAAGPVLVDLEGHGRADIVPGADLTRTVGWFTSIHPVALPGTDPDTGRPAREGTALGAALKRVKEELAAIPDHGIGYGLLRHLNPTTGAALAEGAVPQIGFNYLGRTNRPGNLGDWSLDTSDGALSGGADDAMQLAHALEIDVHLGEEREGPGSGRLFARWQWAGGLLTTDEVRLLAQDWQRLLSALATHAEEDGAGGHTPSDMALVELSQEEIDEIEAGTAHPAVGERDGFDEDFDDFDDFNGIEEWRA</sequence>
<dbReference type="InterPro" id="IPR020806">
    <property type="entry name" value="PKS_PP-bd"/>
</dbReference>
<dbReference type="InterPro" id="IPR006162">
    <property type="entry name" value="Ppantetheine_attach_site"/>
</dbReference>
<dbReference type="InterPro" id="IPR045851">
    <property type="entry name" value="AMP-bd_C_sf"/>
</dbReference>
<name>A0A0F7G0V7_9ACTN</name>
<dbReference type="PANTHER" id="PTHR45527">
    <property type="entry name" value="NONRIBOSOMAL PEPTIDE SYNTHETASE"/>
    <property type="match status" value="1"/>
</dbReference>
<dbReference type="FunFam" id="2.30.38.10:FF:000001">
    <property type="entry name" value="Non-ribosomal peptide synthetase PvdI"/>
    <property type="match status" value="1"/>
</dbReference>
<dbReference type="InterPro" id="IPR023213">
    <property type="entry name" value="CAT-like_dom_sf"/>
</dbReference>
<comment type="cofactor">
    <cofactor evidence="1">
        <name>pantetheine 4'-phosphate</name>
        <dbReference type="ChEBI" id="CHEBI:47942"/>
    </cofactor>
</comment>
<dbReference type="NCBIfam" id="TIGR01720">
    <property type="entry name" value="NRPS-para261"/>
    <property type="match status" value="1"/>
</dbReference>
<dbReference type="SMART" id="SM00823">
    <property type="entry name" value="PKS_PP"/>
    <property type="match status" value="1"/>
</dbReference>
<feature type="domain" description="Carrier" evidence="7">
    <location>
        <begin position="981"/>
        <end position="1055"/>
    </location>
</feature>
<dbReference type="GO" id="GO:0031177">
    <property type="term" value="F:phosphopantetheine binding"/>
    <property type="evidence" value="ECO:0007669"/>
    <property type="project" value="InterPro"/>
</dbReference>
<dbReference type="PATRIC" id="fig|408015.6.peg.5334"/>
<keyword evidence="9" id="KW-1185">Reference proteome</keyword>
<evidence type="ECO:0000256" key="1">
    <source>
        <dbReference type="ARBA" id="ARBA00001957"/>
    </source>
</evidence>
<evidence type="ECO:0000259" key="7">
    <source>
        <dbReference type="PROSITE" id="PS50075"/>
    </source>
</evidence>
<reference evidence="8" key="1">
    <citation type="submission" date="2019-08" db="EMBL/GenBank/DDBJ databases">
        <title>Complete genome sequence of a mangrove-derived Streptomyces xiamenensis.</title>
        <authorList>
            <person name="Xu J."/>
        </authorList>
    </citation>
    <scope>NUCLEOTIDE SEQUENCE</scope>
    <source>
        <strain evidence="8">318</strain>
    </source>
</reference>
<feature type="compositionally biased region" description="Acidic residues" evidence="6">
    <location>
        <begin position="1570"/>
        <end position="1583"/>
    </location>
</feature>
<keyword evidence="5" id="KW-0045">Antibiotic biosynthesis</keyword>
<dbReference type="GO" id="GO:0044550">
    <property type="term" value="P:secondary metabolite biosynthetic process"/>
    <property type="evidence" value="ECO:0007669"/>
    <property type="project" value="TreeGrafter"/>
</dbReference>
<organism evidence="8 9">
    <name type="scientific">Streptomyces xiamenensis</name>
    <dbReference type="NCBI Taxonomy" id="408015"/>
    <lineage>
        <taxon>Bacteria</taxon>
        <taxon>Bacillati</taxon>
        <taxon>Actinomycetota</taxon>
        <taxon>Actinomycetes</taxon>
        <taxon>Kitasatosporales</taxon>
        <taxon>Streptomycetaceae</taxon>
        <taxon>Streptomyces</taxon>
    </lineage>
</organism>
<dbReference type="PANTHER" id="PTHR45527:SF1">
    <property type="entry name" value="FATTY ACID SYNTHASE"/>
    <property type="match status" value="1"/>
</dbReference>
<dbReference type="STRING" id="408015.SXIM_52700"/>
<dbReference type="HOGENOM" id="CLU_000022_2_2_11"/>
<dbReference type="SMART" id="SM01294">
    <property type="entry name" value="PKS_PP_betabranch"/>
    <property type="match status" value="1"/>
</dbReference>
<evidence type="ECO:0000256" key="4">
    <source>
        <dbReference type="ARBA" id="ARBA00022737"/>
    </source>
</evidence>
<dbReference type="GO" id="GO:0008610">
    <property type="term" value="P:lipid biosynthetic process"/>
    <property type="evidence" value="ECO:0007669"/>
    <property type="project" value="UniProtKB-ARBA"/>
</dbReference>
<dbReference type="EMBL" id="CP009922">
    <property type="protein sequence ID" value="AKG46654.1"/>
    <property type="molecule type" value="Genomic_DNA"/>
</dbReference>
<dbReference type="GO" id="GO:0043041">
    <property type="term" value="P:amino acid activation for nonribosomal peptide biosynthetic process"/>
    <property type="evidence" value="ECO:0007669"/>
    <property type="project" value="TreeGrafter"/>
</dbReference>
<dbReference type="CDD" id="cd05930">
    <property type="entry name" value="A_NRPS"/>
    <property type="match status" value="1"/>
</dbReference>
<feature type="region of interest" description="Disordered" evidence="6">
    <location>
        <begin position="215"/>
        <end position="239"/>
    </location>
</feature>
<dbReference type="InterPro" id="IPR025110">
    <property type="entry name" value="AMP-bd_C"/>
</dbReference>
<proteinExistence type="predicted"/>
<dbReference type="NCBIfam" id="TIGR01733">
    <property type="entry name" value="AA-adenyl-dom"/>
    <property type="match status" value="1"/>
</dbReference>
<evidence type="ECO:0000256" key="2">
    <source>
        <dbReference type="ARBA" id="ARBA00022450"/>
    </source>
</evidence>
<keyword evidence="2" id="KW-0596">Phosphopantetheine</keyword>
<keyword evidence="4" id="KW-0677">Repeat</keyword>
<dbReference type="InterPro" id="IPR010071">
    <property type="entry name" value="AA_adenyl_dom"/>
</dbReference>
<dbReference type="FunFam" id="1.10.1200.10:FF:000005">
    <property type="entry name" value="Nonribosomal peptide synthetase 1"/>
    <property type="match status" value="1"/>
</dbReference>
<feature type="region of interest" description="Disordered" evidence="6">
    <location>
        <begin position="1559"/>
        <end position="1589"/>
    </location>
</feature>
<dbReference type="SUPFAM" id="SSF52777">
    <property type="entry name" value="CoA-dependent acyltransferases"/>
    <property type="match status" value="4"/>
</dbReference>
<gene>
    <name evidence="8" type="ORF">SXIM_52700</name>
</gene>
<dbReference type="InterPro" id="IPR009081">
    <property type="entry name" value="PP-bd_ACP"/>
</dbReference>
<dbReference type="Gene3D" id="1.10.1200.10">
    <property type="entry name" value="ACP-like"/>
    <property type="match status" value="1"/>
</dbReference>
<dbReference type="InterPro" id="IPR000873">
    <property type="entry name" value="AMP-dep_synth/lig_dom"/>
</dbReference>
<dbReference type="RefSeq" id="WP_053116310.1">
    <property type="nucleotide sequence ID" value="NZ_CP009922.3"/>
</dbReference>
<dbReference type="SUPFAM" id="SSF56801">
    <property type="entry name" value="Acetyl-CoA synthetase-like"/>
    <property type="match status" value="1"/>
</dbReference>
<evidence type="ECO:0000256" key="5">
    <source>
        <dbReference type="ARBA" id="ARBA00023194"/>
    </source>
</evidence>
<dbReference type="InterPro" id="IPR001242">
    <property type="entry name" value="Condensation_dom"/>
</dbReference>